<dbReference type="Pfam" id="PF12775">
    <property type="entry name" value="AAA_7"/>
    <property type="match status" value="1"/>
</dbReference>
<dbReference type="FunFam" id="3.20.180.20:FF:000002">
    <property type="entry name" value="Cytoplasmic dynein heavy chain 1"/>
    <property type="match status" value="1"/>
</dbReference>
<feature type="domain" description="Dynein heavy chain tail" evidence="21">
    <location>
        <begin position="83"/>
        <end position="643"/>
    </location>
</feature>
<dbReference type="Pfam" id="PF08393">
    <property type="entry name" value="DHC_N2"/>
    <property type="match status" value="1"/>
</dbReference>
<dbReference type="InterPro" id="IPR035706">
    <property type="entry name" value="AAA_9"/>
</dbReference>
<dbReference type="FunFam" id="3.40.50.300:FF:002141">
    <property type="entry name" value="Dynein heavy chain"/>
    <property type="match status" value="1"/>
</dbReference>
<comment type="subunit">
    <text evidence="17">The I1 inner arm complex (also known as the f dynein complex) is a two-headed isoform composed of two heavy chains (1-alpha and 1-beta), three intermediate chains and three light chains. I1 occupies a specific position proximal to the first radial spoke and repeats every 96 nm along the length of the axoneme.</text>
</comment>
<dbReference type="InterPro" id="IPR024317">
    <property type="entry name" value="Dynein_heavy_chain_D4_dom"/>
</dbReference>
<evidence type="ECO:0000256" key="14">
    <source>
        <dbReference type="ARBA" id="ARBA00023212"/>
    </source>
</evidence>
<dbReference type="Gene3D" id="1.20.920.30">
    <property type="match status" value="1"/>
</dbReference>
<dbReference type="InterPro" id="IPR042222">
    <property type="entry name" value="Dynein_2_N"/>
</dbReference>
<feature type="domain" description="Dynein heavy chain C-terminal" evidence="30">
    <location>
        <begin position="4079"/>
        <end position="4317"/>
    </location>
</feature>
<evidence type="ECO:0000256" key="6">
    <source>
        <dbReference type="ARBA" id="ARBA00022741"/>
    </source>
</evidence>
<evidence type="ECO:0000259" key="24">
    <source>
        <dbReference type="Pfam" id="PF12777"/>
    </source>
</evidence>
<dbReference type="FunFam" id="1.20.920.20:FF:000001">
    <property type="entry name" value="dynein heavy chain 2, axonemal"/>
    <property type="match status" value="1"/>
</dbReference>
<sequence length="4322" mass="474843">MNEVLAGVFLPCLAAELAGGTAGGAGLAVGALRGPAELYRHAQKFASLLAHTREQVEGDSRLVVPRLPEGDPAAVAKDEDTVAQLEGVVAEWAALLAQKSMRVGPMAEVEFWRARNAVLGGLYEQLSQASARRVLAVVELGSTDRGLLPAFQTLLADLQKVGPPSLTTEARDNLKFLATLERHLGILESGPLPTVLDAIAPLLAALRLVWVISRHYSDDTRMGLLLQRIACRLADRVAASLDVKGLFKLPVDEAGAQLRIAKEVLDTWHTTYMQVRDNIEATGRDARWEFSKAALFERTQHMAEVCACLAGMVETVAGLYQFMGPQLKAVTGDPQCIDAVLARVDSMVALVEGLDYSPLERANAGRWSSVRAHFNGTNEEVKGATRDLINTCFRELRSTEAALELLDSFKLLRTCGIIRQQMLSKSLDILQQFGRELDTITTVFNQHKDKPPVARNQAPVAGAIKWSRSLFARCKRTYVLLNASNHLEWVSSACAVWQIDAKYKNLAYVLMAFENKWYAAWLEPVEATITNHLKQPLLREDPISKKLVVNLGQAVVEAVREARYLDRLGFAVPGVALHAALQASRFRAAVEGLSLMLAAYYTVTGKLNAVERGLLATRVAKLRATLDPALTIQNWHSLVILDFVATVNTAIGEFEVLVQQVQKNASLVEHAIAAISHARACAGPPAGTVLELQELQEHMETHRVKVTDELVKKYRMITPLLRKIEEAVIGTNTGKAPLLLPYYAHWERVVFRAVNTLALNALHALVKQLSTPGSEAADSSSQHAAHPLFKVSLHLNAPEVVVHPSANEIKKALARTARSLVECAKSFKRWMDGTCIETPDLPGPTEDDEPFVHSFYDDVSQNPQIVRAMLAVTHGIQKAASGLARVTEGWKVHQPLWKLDKGTMLDKFKARNPAHAAWEERMARYARIAREVLAQGADFNVAYVRVCAAPLAGAVRKEALAWVAAVSAAMQKGDCLQLQAIQSHIARLDKGLRHTPEALEELKDVLGIVAAVRSGGMARELQYTDLQERFRTRVLYARECGLDDTDLEAEHVSARALPALWHELEELAEEVDTGLHTIKAAFAKQTQEQVAEFQTSTGAFLARLHEHGPGTLAANLPVGLEALHHFQEQMEIMAKQREQLALAEHLFDLGQTFYPALSKAESELKRLASAFDVYAAHMASLRTFSAYLWADTNLTSLEAAAADTNKRLHAIQHLKGQPVFDAVQAAAAEFAAVLPLLHSVRHEALRPRHWTQLIETTGAHLDMNPTSMTLGALLALRLDQHADTVAQVCASALKELTIEVELRKVAELWRSQRFKLHCYTRGGTEDRGWVLKSTDEIMLLLEDVSLNLQSMLSSRFVRPFVDEVRAWELRLGRVGEALAIWLSVQRRWMYLEAIFSSSDDLRQQLPQEAKRFDSIDSAWKKVMAETARNPVVLEACGAEGRLAQLQAQGEQLESCQKSLSEYIELKRCAFTRFYFMSDDELLSVLGTAEPAAIQEHMLKLFDNAAALVFDHGCKAVTGMVSAEGEAFSMRNPVTVAGPVESWMLAVEREMRATLHALTKEGVHGYPSAPRTRWIETSLGMVGLVGSAIWWTWETEDAFKRIGAGEKGALKESSVKLTAQLADLTALVRSPLEENARRKVNTLIITDVHARDLVEGFQHDGVTDARDFAWESQLRFYWDRAADSVAIRQCNGLFMYGYEYMGLNGRLVITALTDRCYCTLTTALAFCLGGAPSGPAGTGKTETVKDLAKSMAIHCVVSNCGEGLDYKAMGSIFCGLVQCGAWGCFDEFNRIEAEVLSVVSSQIQTIQDALKAVSALFLFEGKEVKLEPRMGMFITMNPGYAGRTELPDNLKALFRPVTMVVPDQEQICEIMLLSEGFDTAKALAKKMTVLYKLAREQLSKAFHYDFGLRALKSVLVMAGTVKRASPGMPEALVLMRALRDMNLPKFVYDDVPLFLGLLRDLFPGMDCPRLRYDELSDAAEAELQERGLQVLDQQVDKVVQLHEVLLMRHAAMLIGQTGGGKSVILNALARAQTRMGHRTTLHILDPKAVGVPELHGVLDAETRDWTDGLLPCIFRELNKPLPPGKDEARLLVFDGDVDPVWVENLNSVMDDNHLLTLPNGERIRLQSHCRLLFEVGDLRYASPATISRCGMVFVDARNLGCQPFYDTWLSSRIDPGERATLLRLFGKYGLPAVAFVLGGDDQAQTQTPLKQALPATSLNMVQQLCELLSLLVQESGRIQDPQLLEALYLQACVWSIGAAVVQTQEAPDRDRLDAFLKQRAGLAPASCDSVPIGMLPEQSLYDVFVDESAGAWKAWGTLVQPYVPPSDGCFASILVPTADVVRNSWLLRTAAGGGRACLLVGGSGAGKTAVVQRFVAALDPGADASLGLNFSSQTSSLHLQRALEGLYSRGRDLRWKQIKDVRVLGTMGLPGGARNSTDPRLLSLATAFSIQMPSDDSLRGICLPILAHHAASLGPEIAAVCEVLVAATLELYSHALAALPPTPSRFHYLFNPRDLSRVMEGLLLSTSERFPTQGAFVRLWRNECLRIFHDRLISEKDKQNDDMEQEEDEQLLCPYTDIDTHAAAKRIFERVLTRYNQKRKPMRLNFFDDALDHLLRMHRTLCLPQGHLLLVGVGGSGKQSLAKLAAFAAGCTLFEIQLTRGYGKPAFLDDLKALYTQLGADNRKVAFLFTDSHVADEGFLELLNTMLTTGMPAALFEDAEKDALIAGFREEAAKRGALQTAEACWAAYQERCRGNLHVVLAMSPVGDTLRARCRNFPGLATSTVINWFQPWPEQALQSVAAALLSEEQLDEGMAERVVPQMVAIHQSARAAAARFQAQLRRPLYVTPKNYLDFVAAYRAELHAHRAELAETAARLDGGLRRLVQAGTEVDAMKTDLTAAKAVVVAATQECNALLGVIGSSTTEVEAKQEAAIRQEESLKVEAAEITAGKQEAEAVLAEAIPALMEAEAALNSIKRDDITEIRSFAKPHVLVQQVCECVVILRNLNDVSWTGAKAMMADTQFLRSLVEFDKDSLSEKQYKRVKEYMTDPRFNVKELRAVSLAGSGLLKWVFAMVNYFAVAKGVEPKRRKVADAEKSLRAAQKELAQIKEDIARLSAQLAVLRGQFADKTAEQLELQARAELMERRLAAASKLIIGLASERTRWTADMQELDGRSTRLVGDCLLGAAFLSYCGAFTHGFRRALLHDIWLPGVVVCRLPVTTPFRLEALLTNEGEAAQWASEGLPADELSVQNGILTTHASRFPLCIDPQMQAITWIKNREGRQLDGRIKGQSERDFLKQLELALQYGFPFLVAGLDEWVDPVLDPLLEKAVTVQVGGRRVVRLGDKDVEWDDSFRLYLVTHLPNPSYAPEVAGKIILINYSVTEQGLEEQLLDVVARHERPELEAERGALAARVAADRAQLRRLEETLLLELSRASGNILDNQELIGTLEETKGRAVAISAQLAAAVASAEELNAVRGRYRPAAQRGALLFFALAGLAAVSCMCEHSLAAFLAVFAQTLDAARQDLDVDQRLGNIINEATSRVFRYACLGLFERHKLMFACHLALRIQAAAGDVPAWQVDFFLKGSLRLERSTRHKPHAWLSDQGWEDLTYLAELAAQPPAAETAVEGDPPALMLKPEETAAGDPRKAIADAAEQTGGGNPLAGIADALEQNGSAWQAVCTLEAPEAAQLPGGLSGTLTTFERLLVLRCLRVDRVTVAVTHYVVAGLGPGFVQPPVLEYADVLRQSNERTPILFVLSPGADPAFDIFKLGQALGYRAGVRLKHLALGQGMGARAAEAVEAGAARGLWVLLQNCHLLPRWLPALQALLERLDRPHKDFRLWLTTEPIANLPRGLLQRSLKVVTEPPNGLRPNMRASFSRISDATLSECSHPAFPALVWTLAFFHAIVQERRKYGRLGWNVPYDFNETDLRISLALLASYLSKAHARGEAGVPWAPLRYLVGDVLYGGRVSDSFDRRVLATYLAEYLGEFQFDARRPFAFFRAPGVEYRIPDARDRAGLLAAVEAMPLVQQPQVFGLHANADIAYYTASTLALWRDLVDLQPVTAGALAGASTEAAVAAGGGLPPTWVALLQELERWNTAVAAMGASLRELRRALAGEVGFSGPLDELAGALGRGGVPRAWAALHPPSQKPLGAWWSWLLRRHRQYSAWVEEGEPAVVWLGGLHVPESYIAALVQAACRARGWPLDKSALFTTVTGFRSAEDVPSRLAHGCYLSGLYLEGAAWDASSGCLARQRPMELVEELPLVRLEPAESARLPRGGTLRTPVYITQARRGADGAGLVFEADLATGEHASHWVLQGVALALNVNI</sequence>
<dbReference type="Gene3D" id="3.20.180.20">
    <property type="entry name" value="Dynein heavy chain, N-terminal domain 2"/>
    <property type="match status" value="1"/>
</dbReference>
<evidence type="ECO:0000256" key="5">
    <source>
        <dbReference type="ARBA" id="ARBA00022737"/>
    </source>
</evidence>
<dbReference type="InterPro" id="IPR035699">
    <property type="entry name" value="AAA_6"/>
</dbReference>
<feature type="domain" description="Dynein heavy chain AAA module D4" evidence="25">
    <location>
        <begin position="2601"/>
        <end position="2857"/>
    </location>
</feature>
<accession>A0AAW1QW00</accession>
<evidence type="ECO:0000256" key="1">
    <source>
        <dbReference type="ARBA" id="ARBA00004611"/>
    </source>
</evidence>
<dbReference type="GO" id="GO:0005524">
    <property type="term" value="F:ATP binding"/>
    <property type="evidence" value="ECO:0007669"/>
    <property type="project" value="UniProtKB-KW"/>
</dbReference>
<keyword evidence="10" id="KW-0243">Dynein</keyword>
<feature type="domain" description="Dynein heavy chain region D6 P-loop" evidence="20">
    <location>
        <begin position="3745"/>
        <end position="3858"/>
    </location>
</feature>
<organism evidence="31 32">
    <name type="scientific">Elliptochloris bilobata</name>
    <dbReference type="NCBI Taxonomy" id="381761"/>
    <lineage>
        <taxon>Eukaryota</taxon>
        <taxon>Viridiplantae</taxon>
        <taxon>Chlorophyta</taxon>
        <taxon>core chlorophytes</taxon>
        <taxon>Trebouxiophyceae</taxon>
        <taxon>Trebouxiophyceae incertae sedis</taxon>
        <taxon>Elliptochloris clade</taxon>
        <taxon>Elliptochloris</taxon>
    </lineage>
</organism>
<keyword evidence="14" id="KW-0206">Cytoskeleton</keyword>
<dbReference type="GO" id="GO:0008569">
    <property type="term" value="F:minus-end-directed microtubule motor activity"/>
    <property type="evidence" value="ECO:0007669"/>
    <property type="project" value="InterPro"/>
</dbReference>
<dbReference type="Pfam" id="PF12774">
    <property type="entry name" value="AAA_6"/>
    <property type="match status" value="1"/>
</dbReference>
<dbReference type="Gene3D" id="1.10.8.720">
    <property type="entry name" value="Region D6 of dynein motor"/>
    <property type="match status" value="1"/>
</dbReference>
<dbReference type="GO" id="GO:0051959">
    <property type="term" value="F:dynein light intermediate chain binding"/>
    <property type="evidence" value="ECO:0007669"/>
    <property type="project" value="InterPro"/>
</dbReference>
<evidence type="ECO:0000259" key="23">
    <source>
        <dbReference type="Pfam" id="PF12774"/>
    </source>
</evidence>
<dbReference type="InterPro" id="IPR004273">
    <property type="entry name" value="Dynein_heavy_D6_P-loop"/>
</dbReference>
<comment type="caution">
    <text evidence="31">The sequence shown here is derived from an EMBL/GenBank/DDBJ whole genome shotgun (WGS) entry which is preliminary data.</text>
</comment>
<dbReference type="GO" id="GO:0005874">
    <property type="term" value="C:microtubule"/>
    <property type="evidence" value="ECO:0007669"/>
    <property type="project" value="UniProtKB-KW"/>
</dbReference>
<dbReference type="Pfam" id="PF17852">
    <property type="entry name" value="Dynein_AAA_lid"/>
    <property type="match status" value="1"/>
</dbReference>
<dbReference type="InterPro" id="IPR041228">
    <property type="entry name" value="Dynein_C"/>
</dbReference>
<dbReference type="GO" id="GO:0045505">
    <property type="term" value="F:dynein intermediate chain binding"/>
    <property type="evidence" value="ECO:0007669"/>
    <property type="project" value="InterPro"/>
</dbReference>
<dbReference type="InterPro" id="IPR043160">
    <property type="entry name" value="Dynein_C_barrel"/>
</dbReference>
<evidence type="ECO:0000259" key="21">
    <source>
        <dbReference type="Pfam" id="PF08385"/>
    </source>
</evidence>
<feature type="domain" description="Dynein heavy chain AAA lid" evidence="29">
    <location>
        <begin position="3891"/>
        <end position="4036"/>
    </location>
</feature>
<dbReference type="InterPro" id="IPR026983">
    <property type="entry name" value="DHC"/>
</dbReference>
<keyword evidence="13" id="KW-0505">Motor protein</keyword>
<dbReference type="InterPro" id="IPR041466">
    <property type="entry name" value="Dynein_AAA5_ext"/>
</dbReference>
<dbReference type="InterPro" id="IPR041658">
    <property type="entry name" value="AAA_lid_11"/>
</dbReference>
<dbReference type="Gene3D" id="1.20.140.100">
    <property type="entry name" value="Dynein heavy chain, N-terminal domain 2"/>
    <property type="match status" value="1"/>
</dbReference>
<dbReference type="FunFam" id="1.20.140.100:FF:000001">
    <property type="entry name" value="dynein heavy chain 17, axonemal"/>
    <property type="match status" value="1"/>
</dbReference>
<proteinExistence type="inferred from homology"/>
<dbReference type="Gene3D" id="1.10.287.2620">
    <property type="match status" value="1"/>
</dbReference>
<feature type="domain" description="Dynein heavy chain coiled coil stalk" evidence="24">
    <location>
        <begin position="2873"/>
        <end position="3207"/>
    </location>
</feature>
<dbReference type="InterPro" id="IPR042219">
    <property type="entry name" value="AAA_lid_11_sf"/>
</dbReference>
<dbReference type="PANTHER" id="PTHR22878:SF63">
    <property type="entry name" value="DYNEIN AXONEMAL HEAVY CHAIN 10"/>
    <property type="match status" value="1"/>
</dbReference>
<gene>
    <name evidence="31" type="ORF">WJX81_002895</name>
</gene>
<dbReference type="Pfam" id="PF12780">
    <property type="entry name" value="AAA_8"/>
    <property type="match status" value="1"/>
</dbReference>
<evidence type="ECO:0000256" key="17">
    <source>
        <dbReference type="ARBA" id="ARBA00063032"/>
    </source>
</evidence>
<dbReference type="EMBL" id="JALJOU010000073">
    <property type="protein sequence ID" value="KAK9825455.1"/>
    <property type="molecule type" value="Genomic_DNA"/>
</dbReference>
<dbReference type="Pfam" id="PF03028">
    <property type="entry name" value="Dynein_heavy"/>
    <property type="match status" value="1"/>
</dbReference>
<dbReference type="FunFam" id="3.40.50.300:FF:000063">
    <property type="entry name" value="dynein heavy chain 6, axonemal"/>
    <property type="match status" value="1"/>
</dbReference>
<dbReference type="InterPro" id="IPR043157">
    <property type="entry name" value="Dynein_AAA1S"/>
</dbReference>
<keyword evidence="15" id="KW-0966">Cell projection</keyword>
<evidence type="ECO:0000256" key="10">
    <source>
        <dbReference type="ARBA" id="ARBA00023017"/>
    </source>
</evidence>
<dbReference type="Pfam" id="PF18198">
    <property type="entry name" value="AAA_lid_11"/>
    <property type="match status" value="1"/>
</dbReference>
<protein>
    <recommendedName>
        <fullName evidence="18">Dynein-1, subspecies f</fullName>
    </recommendedName>
</protein>
<dbReference type="Gene3D" id="1.10.472.130">
    <property type="match status" value="1"/>
</dbReference>
<evidence type="ECO:0000256" key="4">
    <source>
        <dbReference type="ARBA" id="ARBA00022701"/>
    </source>
</evidence>
<keyword evidence="11 19" id="KW-0175">Coiled coil</keyword>
<dbReference type="FunFam" id="1.20.58.1120:FF:000001">
    <property type="entry name" value="dynein heavy chain 2, axonemal"/>
    <property type="match status" value="1"/>
</dbReference>
<dbReference type="InterPro" id="IPR041589">
    <property type="entry name" value="DNAH3_AAA_lid_1"/>
</dbReference>
<name>A0AAW1QW00_9CHLO</name>
<dbReference type="FunFam" id="3.10.490.20:FF:000006">
    <property type="entry name" value="Dynein axonemal heavy chain 10"/>
    <property type="match status" value="1"/>
</dbReference>
<dbReference type="InterPro" id="IPR042228">
    <property type="entry name" value="Dynein_linker_3"/>
</dbReference>
<evidence type="ECO:0000313" key="32">
    <source>
        <dbReference type="Proteomes" id="UP001445335"/>
    </source>
</evidence>
<feature type="domain" description="Dynein heavy chain ATP-binding dynein motor region" evidence="26">
    <location>
        <begin position="3234"/>
        <end position="3455"/>
    </location>
</feature>
<dbReference type="InterPro" id="IPR024743">
    <property type="entry name" value="Dynein_HC_stalk"/>
</dbReference>
<evidence type="ECO:0000256" key="19">
    <source>
        <dbReference type="SAM" id="Coils"/>
    </source>
</evidence>
<dbReference type="Gene3D" id="3.40.50.300">
    <property type="entry name" value="P-loop containing nucleotide triphosphate hydrolases"/>
    <property type="match status" value="6"/>
</dbReference>
<dbReference type="FunFam" id="3.40.50.300:FF:000153">
    <property type="entry name" value="Dynein axonemal heavy chain 1"/>
    <property type="match status" value="1"/>
</dbReference>
<dbReference type="Pfam" id="PF17857">
    <property type="entry name" value="AAA_lid_1"/>
    <property type="match status" value="1"/>
</dbReference>
<keyword evidence="12" id="KW-0969">Cilium</keyword>
<evidence type="ECO:0000256" key="15">
    <source>
        <dbReference type="ARBA" id="ARBA00023273"/>
    </source>
</evidence>
<keyword evidence="8" id="KW-0067">ATP-binding</keyword>
<evidence type="ECO:0000259" key="22">
    <source>
        <dbReference type="Pfam" id="PF08393"/>
    </source>
</evidence>
<evidence type="ECO:0000259" key="27">
    <source>
        <dbReference type="Pfam" id="PF17852"/>
    </source>
</evidence>
<dbReference type="FunFam" id="3.40.50.300:FF:000049">
    <property type="entry name" value="Dynein, axonemal, heavy chain 5"/>
    <property type="match status" value="1"/>
</dbReference>
<evidence type="ECO:0000259" key="20">
    <source>
        <dbReference type="Pfam" id="PF03028"/>
    </source>
</evidence>
<dbReference type="Gene3D" id="1.10.8.1220">
    <property type="match status" value="1"/>
</dbReference>
<dbReference type="Pfam" id="PF12777">
    <property type="entry name" value="MT"/>
    <property type="match status" value="1"/>
</dbReference>
<evidence type="ECO:0000256" key="8">
    <source>
        <dbReference type="ARBA" id="ARBA00022840"/>
    </source>
</evidence>
<reference evidence="31 32" key="1">
    <citation type="journal article" date="2024" name="Nat. Commun.">
        <title>Phylogenomics reveals the evolutionary origins of lichenization in chlorophyte algae.</title>
        <authorList>
            <person name="Puginier C."/>
            <person name="Libourel C."/>
            <person name="Otte J."/>
            <person name="Skaloud P."/>
            <person name="Haon M."/>
            <person name="Grisel S."/>
            <person name="Petersen M."/>
            <person name="Berrin J.G."/>
            <person name="Delaux P.M."/>
            <person name="Dal Grande F."/>
            <person name="Keller J."/>
        </authorList>
    </citation>
    <scope>NUCLEOTIDE SEQUENCE [LARGE SCALE GENOMIC DNA]</scope>
    <source>
        <strain evidence="31 32">SAG 245.80</strain>
    </source>
</reference>
<feature type="coiled-coil region" evidence="19">
    <location>
        <begin position="3088"/>
        <end position="3122"/>
    </location>
</feature>
<dbReference type="Proteomes" id="UP001445335">
    <property type="component" value="Unassembled WGS sequence"/>
</dbReference>
<dbReference type="FunFam" id="1.10.8.720:FF:000005">
    <property type="entry name" value="Dynein axonemal heavy chain 10"/>
    <property type="match status" value="1"/>
</dbReference>
<evidence type="ECO:0000256" key="3">
    <source>
        <dbReference type="ARBA" id="ARBA00022490"/>
    </source>
</evidence>
<dbReference type="Gene3D" id="1.20.920.20">
    <property type="match status" value="1"/>
</dbReference>
<feature type="domain" description="Dynein heavy chain hydrolytic ATP-binding dynein motor region" evidence="23">
    <location>
        <begin position="1695"/>
        <end position="2021"/>
    </location>
</feature>
<dbReference type="SUPFAM" id="SSF52540">
    <property type="entry name" value="P-loop containing nucleoside triphosphate hydrolases"/>
    <property type="match status" value="4"/>
</dbReference>
<evidence type="ECO:0000259" key="26">
    <source>
        <dbReference type="Pfam" id="PF12781"/>
    </source>
</evidence>
<evidence type="ECO:0000256" key="12">
    <source>
        <dbReference type="ARBA" id="ARBA00023069"/>
    </source>
</evidence>
<keyword evidence="9" id="KW-0282">Flagellum</keyword>
<keyword evidence="32" id="KW-1185">Reference proteome</keyword>
<dbReference type="GO" id="GO:0005858">
    <property type="term" value="C:axonemal dynein complex"/>
    <property type="evidence" value="ECO:0007669"/>
    <property type="project" value="UniProtKB-ARBA"/>
</dbReference>
<keyword evidence="3" id="KW-0963">Cytoplasm</keyword>
<evidence type="ECO:0000256" key="18">
    <source>
        <dbReference type="ARBA" id="ARBA00077719"/>
    </source>
</evidence>
<evidence type="ECO:0000259" key="30">
    <source>
        <dbReference type="Pfam" id="PF18199"/>
    </source>
</evidence>
<dbReference type="Gene3D" id="1.20.58.1120">
    <property type="match status" value="1"/>
</dbReference>
<keyword evidence="6" id="KW-0547">Nucleotide-binding</keyword>
<dbReference type="InterPro" id="IPR013602">
    <property type="entry name" value="Dynein_heavy_linker"/>
</dbReference>
<dbReference type="FunFam" id="1.10.287.2620:FF:000002">
    <property type="entry name" value="Dynein heavy chain 2, axonemal"/>
    <property type="match status" value="1"/>
</dbReference>
<dbReference type="FunFam" id="1.10.8.710:FF:000002">
    <property type="entry name" value="dynein heavy chain 17, axonemal"/>
    <property type="match status" value="1"/>
</dbReference>
<dbReference type="Pfam" id="PF12781">
    <property type="entry name" value="AAA_9"/>
    <property type="match status" value="1"/>
</dbReference>
<evidence type="ECO:0000256" key="7">
    <source>
        <dbReference type="ARBA" id="ARBA00022794"/>
    </source>
</evidence>
<evidence type="ECO:0000256" key="13">
    <source>
        <dbReference type="ARBA" id="ARBA00023175"/>
    </source>
</evidence>
<evidence type="ECO:0000256" key="9">
    <source>
        <dbReference type="ARBA" id="ARBA00022846"/>
    </source>
</evidence>
<dbReference type="Gene3D" id="6.10.140.1060">
    <property type="match status" value="1"/>
</dbReference>
<feature type="domain" description="Dynein heavy chain 3 AAA+ lid" evidence="28">
    <location>
        <begin position="2483"/>
        <end position="2559"/>
    </location>
</feature>
<dbReference type="GO" id="GO:0060294">
    <property type="term" value="P:cilium movement involved in cell motility"/>
    <property type="evidence" value="ECO:0007669"/>
    <property type="project" value="UniProtKB-ARBA"/>
</dbReference>
<dbReference type="FunFam" id="1.10.8.1220:FF:000001">
    <property type="entry name" value="Dynein axonemal heavy chain 5"/>
    <property type="match status" value="1"/>
</dbReference>
<evidence type="ECO:0000259" key="28">
    <source>
        <dbReference type="Pfam" id="PF17857"/>
    </source>
</evidence>
<comment type="function">
    <text evidence="16">Force generating protein of eukaryotic cilia and flagella. Produces force towards the minus ends of microtubules. Dynein has ATPase activity; the force-producing power stroke is thought to occur on release of ADP. Required for assembly of the I1 inner arm complex and its targeting to the appropriate axoneme location. Also required for phototaxis.</text>
</comment>
<dbReference type="Pfam" id="PF18199">
    <property type="entry name" value="Dynein_C"/>
    <property type="match status" value="1"/>
</dbReference>
<evidence type="ECO:0000256" key="2">
    <source>
        <dbReference type="ARBA" id="ARBA00008887"/>
    </source>
</evidence>
<dbReference type="Pfam" id="PF08385">
    <property type="entry name" value="DHC_N1"/>
    <property type="match status" value="1"/>
</dbReference>
<evidence type="ECO:0000313" key="31">
    <source>
        <dbReference type="EMBL" id="KAK9825455.1"/>
    </source>
</evidence>
<comment type="subcellular location">
    <subcellularLocation>
        <location evidence="1">Cytoplasm</location>
        <location evidence="1">Cytoskeleton</location>
        <location evidence="1">Flagellum axoneme</location>
    </subcellularLocation>
</comment>
<keyword evidence="5" id="KW-0677">Repeat</keyword>
<dbReference type="PANTHER" id="PTHR22878">
    <property type="entry name" value="DYNEIN HEAVY CHAIN 6, AXONEMAL-LIKE-RELATED"/>
    <property type="match status" value="1"/>
</dbReference>
<feature type="domain" description="Dynein heavy chain linker" evidence="22">
    <location>
        <begin position="1157"/>
        <end position="1560"/>
    </location>
</feature>
<dbReference type="Gene3D" id="1.10.8.710">
    <property type="match status" value="1"/>
</dbReference>
<dbReference type="InterPro" id="IPR013594">
    <property type="entry name" value="Dynein_heavy_tail"/>
</dbReference>
<evidence type="ECO:0000256" key="16">
    <source>
        <dbReference type="ARBA" id="ARBA00054075"/>
    </source>
</evidence>
<keyword evidence="4" id="KW-0493">Microtubule</keyword>
<feature type="domain" description="Dynein heavy chain AAA 5 extension" evidence="27">
    <location>
        <begin position="2206"/>
        <end position="2314"/>
    </location>
</feature>
<dbReference type="Gene3D" id="3.10.490.20">
    <property type="match status" value="1"/>
</dbReference>
<dbReference type="InterPro" id="IPR027417">
    <property type="entry name" value="P-loop_NTPase"/>
</dbReference>
<evidence type="ECO:0000259" key="29">
    <source>
        <dbReference type="Pfam" id="PF18198"/>
    </source>
</evidence>
<dbReference type="Gene3D" id="1.20.1270.280">
    <property type="match status" value="1"/>
</dbReference>
<evidence type="ECO:0000259" key="25">
    <source>
        <dbReference type="Pfam" id="PF12780"/>
    </source>
</evidence>
<dbReference type="GO" id="GO:0070286">
    <property type="term" value="P:axonemal dynein complex assembly"/>
    <property type="evidence" value="ECO:0007669"/>
    <property type="project" value="UniProtKB-ARBA"/>
</dbReference>
<comment type="similarity">
    <text evidence="2">Belongs to the dynein heavy chain family.</text>
</comment>
<evidence type="ECO:0000256" key="11">
    <source>
        <dbReference type="ARBA" id="ARBA00023054"/>
    </source>
</evidence>
<keyword evidence="7" id="KW-0970">Cilium biogenesis/degradation</keyword>